<accession>A0A8H7GLE1</accession>
<proteinExistence type="predicted"/>
<feature type="region of interest" description="Disordered" evidence="1">
    <location>
        <begin position="1"/>
        <end position="46"/>
    </location>
</feature>
<name>A0A8H7GLE1_9ASCO</name>
<comment type="caution">
    <text evidence="2">The sequence shown here is derived from an EMBL/GenBank/DDBJ whole genome shotgun (WGS) entry which is preliminary data.</text>
</comment>
<dbReference type="PANTHER" id="PTHR37781:SF1">
    <property type="entry name" value="ADR380WP"/>
    <property type="match status" value="1"/>
</dbReference>
<gene>
    <name evidence="2" type="ORF">HF325_006664</name>
</gene>
<reference evidence="2" key="1">
    <citation type="submission" date="2020-10" db="EMBL/GenBank/DDBJ databases">
        <title>The Whole-Genome Sequence of Metschnikowia persimmonesis, a Novel Endophytic Yeast Species Isolated from Medicinal Plant Diospyros kaki Thumb.</title>
        <authorList>
            <person name="Rahmat E."/>
            <person name="Kang Y."/>
        </authorList>
    </citation>
    <scope>NUCLEOTIDE SEQUENCE</scope>
    <source>
        <strain evidence="2">KIOM G15050</strain>
    </source>
</reference>
<sequence length="273" mass="31360">METKINENPFTKNTPQETPLNTPANTRNETPAEDDGVRQIPENHRENDIDISQSRFSILLWTLPFDEAFSLLKKQFSESAKHGPISLSQQSKFINYIDGELLQFQRKFIKNQSELAKTYSVSDLIADLSPVIDLIWFLLQDHESLFGQDEYYIKILGDLDDWMTYYTFPNLESRLAEATALSVKLFDFIQKIDTQVSFLIDGYDALGEFTKMSATALVRLSPIVMRLRLTIVEKFDFSRAKLSSSRDVAANDELLNILDVEIGRLFEGILERI</sequence>
<dbReference type="EMBL" id="JACBPP010000010">
    <property type="protein sequence ID" value="KAF7999132.1"/>
    <property type="molecule type" value="Genomic_DNA"/>
</dbReference>
<organism evidence="2 3">
    <name type="scientific">Metschnikowia pulcherrima</name>
    <dbReference type="NCBI Taxonomy" id="27326"/>
    <lineage>
        <taxon>Eukaryota</taxon>
        <taxon>Fungi</taxon>
        <taxon>Dikarya</taxon>
        <taxon>Ascomycota</taxon>
        <taxon>Saccharomycotina</taxon>
        <taxon>Pichiomycetes</taxon>
        <taxon>Metschnikowiaceae</taxon>
        <taxon>Metschnikowia</taxon>
    </lineage>
</organism>
<dbReference type="InterPro" id="IPR031349">
    <property type="entry name" value="Tfb6"/>
</dbReference>
<dbReference type="GO" id="GO:0005675">
    <property type="term" value="C:transcription factor TFIIH holo complex"/>
    <property type="evidence" value="ECO:0007669"/>
    <property type="project" value="TreeGrafter"/>
</dbReference>
<feature type="compositionally biased region" description="Polar residues" evidence="1">
    <location>
        <begin position="1"/>
        <end position="29"/>
    </location>
</feature>
<keyword evidence="3" id="KW-1185">Reference proteome</keyword>
<evidence type="ECO:0000313" key="3">
    <source>
        <dbReference type="Proteomes" id="UP000649328"/>
    </source>
</evidence>
<feature type="compositionally biased region" description="Basic and acidic residues" evidence="1">
    <location>
        <begin position="35"/>
        <end position="46"/>
    </location>
</feature>
<dbReference type="AlphaFoldDB" id="A0A8H7GLE1"/>
<evidence type="ECO:0000256" key="1">
    <source>
        <dbReference type="SAM" id="MobiDB-lite"/>
    </source>
</evidence>
<dbReference type="Proteomes" id="UP000649328">
    <property type="component" value="Unassembled WGS sequence"/>
</dbReference>
<evidence type="ECO:0000313" key="2">
    <source>
        <dbReference type="EMBL" id="KAF7999132.1"/>
    </source>
</evidence>
<dbReference type="OrthoDB" id="2567806at2759"/>
<dbReference type="PANTHER" id="PTHR37781">
    <property type="entry name" value="TFIIH COMPLEX SUBUNIT"/>
    <property type="match status" value="1"/>
</dbReference>
<protein>
    <submittedName>
        <fullName evidence="2">Uncharacterized protein</fullName>
    </submittedName>
</protein>
<dbReference type="Pfam" id="PF17110">
    <property type="entry name" value="TFB6"/>
    <property type="match status" value="1"/>
</dbReference>